<evidence type="ECO:0000256" key="1">
    <source>
        <dbReference type="SAM" id="MobiDB-lite"/>
    </source>
</evidence>
<reference evidence="2" key="1">
    <citation type="submission" date="2014-03" db="EMBL/GenBank/DDBJ databases">
        <authorList>
            <person name="Casaregola S."/>
        </authorList>
    </citation>
    <scope>NUCLEOTIDE SEQUENCE [LARGE SCALE GENOMIC DNA]</scope>
    <source>
        <strain evidence="2">CLIB 918</strain>
    </source>
</reference>
<feature type="compositionally biased region" description="Basic residues" evidence="1">
    <location>
        <begin position="79"/>
        <end position="89"/>
    </location>
</feature>
<proteinExistence type="predicted"/>
<evidence type="ECO:0000313" key="3">
    <source>
        <dbReference type="Proteomes" id="UP000242525"/>
    </source>
</evidence>
<dbReference type="AlphaFoldDB" id="A0A0J9XIR8"/>
<evidence type="ECO:0000313" key="2">
    <source>
        <dbReference type="EMBL" id="CDO57451.1"/>
    </source>
</evidence>
<accession>A0A0J9XIR8</accession>
<keyword evidence="3" id="KW-1185">Reference proteome</keyword>
<dbReference type="EMBL" id="CCBN010000021">
    <property type="protein sequence ID" value="CDO57451.1"/>
    <property type="molecule type" value="Genomic_DNA"/>
</dbReference>
<feature type="region of interest" description="Disordered" evidence="1">
    <location>
        <begin position="74"/>
        <end position="95"/>
    </location>
</feature>
<protein>
    <submittedName>
        <fullName evidence="2">Uncharacterized protein</fullName>
    </submittedName>
</protein>
<sequence>MHPPKTGHPKWPQLVIVRICVYILGYSWSSIPCTLCTFNVATRETLLWLSIYGACNVKSRAHVKQSSCVGWGNAPRARDSRKSKKNPPPKKRERERAFDVHFRDNIIGILKASWRMVAMLGSRRPASSCTATCVMCGVTILTTWSYKVAGQLADTMGGNCFDCNVISRGDSSSKAIVICSRAA</sequence>
<feature type="non-terminal residue" evidence="2">
    <location>
        <position position="183"/>
    </location>
</feature>
<name>A0A0J9XIR8_GEOCN</name>
<gene>
    <name evidence="2" type="ORF">BN980_GECA21s01456g</name>
</gene>
<dbReference type="Proteomes" id="UP000242525">
    <property type="component" value="Unassembled WGS sequence"/>
</dbReference>
<comment type="caution">
    <text evidence="2">The sequence shown here is derived from an EMBL/GenBank/DDBJ whole genome shotgun (WGS) entry which is preliminary data.</text>
</comment>
<organism evidence="2 3">
    <name type="scientific">Geotrichum candidum</name>
    <name type="common">Oospora lactis</name>
    <name type="synonym">Dipodascus geotrichum</name>
    <dbReference type="NCBI Taxonomy" id="1173061"/>
    <lineage>
        <taxon>Eukaryota</taxon>
        <taxon>Fungi</taxon>
        <taxon>Dikarya</taxon>
        <taxon>Ascomycota</taxon>
        <taxon>Saccharomycotina</taxon>
        <taxon>Dipodascomycetes</taxon>
        <taxon>Dipodascales</taxon>
        <taxon>Dipodascaceae</taxon>
        <taxon>Geotrichum</taxon>
    </lineage>
</organism>